<dbReference type="AlphaFoldDB" id="A0A0D2EF04"/>
<dbReference type="EMBL" id="KN846998">
    <property type="protein sequence ID" value="KIW88651.1"/>
    <property type="molecule type" value="Genomic_DNA"/>
</dbReference>
<proteinExistence type="predicted"/>
<dbReference type="VEuPathDB" id="FungiDB:Z519_10697"/>
<evidence type="ECO:0000313" key="1">
    <source>
        <dbReference type="EMBL" id="KIW88651.1"/>
    </source>
</evidence>
<dbReference type="GeneID" id="27703625"/>
<keyword evidence="2" id="KW-1185">Reference proteome</keyword>
<gene>
    <name evidence="1" type="ORF">Z519_10697</name>
</gene>
<dbReference type="OrthoDB" id="10442287at2759"/>
<accession>A0A0D2EF04</accession>
<dbReference type="Proteomes" id="UP000053789">
    <property type="component" value="Unassembled WGS sequence"/>
</dbReference>
<name>A0A0D2EF04_CLAB1</name>
<protein>
    <submittedName>
        <fullName evidence="1">Uncharacterized protein</fullName>
    </submittedName>
</protein>
<sequence>MALKNLTDPNITGLEPAQVKAIDTEIAQKAASLQVDGYIVRGYSTGERNFGLIQKSLVDLVTSCNQPDTVVHNSSGPYASSGLK</sequence>
<organism evidence="1 2">
    <name type="scientific">Cladophialophora bantiana (strain ATCC 10958 / CBS 173.52 / CDC B-1940 / NIH 8579)</name>
    <name type="common">Xylohypha bantiana</name>
    <dbReference type="NCBI Taxonomy" id="1442370"/>
    <lineage>
        <taxon>Eukaryota</taxon>
        <taxon>Fungi</taxon>
        <taxon>Dikarya</taxon>
        <taxon>Ascomycota</taxon>
        <taxon>Pezizomycotina</taxon>
        <taxon>Eurotiomycetes</taxon>
        <taxon>Chaetothyriomycetidae</taxon>
        <taxon>Chaetothyriales</taxon>
        <taxon>Herpotrichiellaceae</taxon>
        <taxon>Cladophialophora</taxon>
    </lineage>
</organism>
<reference evidence="1" key="1">
    <citation type="submission" date="2015-01" db="EMBL/GenBank/DDBJ databases">
        <title>The Genome Sequence of Cladophialophora bantiana CBS 173.52.</title>
        <authorList>
            <consortium name="The Broad Institute Genomics Platform"/>
            <person name="Cuomo C."/>
            <person name="de Hoog S."/>
            <person name="Gorbushina A."/>
            <person name="Stielow B."/>
            <person name="Teixiera M."/>
            <person name="Abouelleil A."/>
            <person name="Chapman S.B."/>
            <person name="Priest M."/>
            <person name="Young S.K."/>
            <person name="Wortman J."/>
            <person name="Nusbaum C."/>
            <person name="Birren B."/>
        </authorList>
    </citation>
    <scope>NUCLEOTIDE SEQUENCE [LARGE SCALE GENOMIC DNA]</scope>
    <source>
        <strain evidence="1">CBS 173.52</strain>
    </source>
</reference>
<dbReference type="HOGENOM" id="CLU_2527260_0_0_1"/>
<evidence type="ECO:0000313" key="2">
    <source>
        <dbReference type="Proteomes" id="UP000053789"/>
    </source>
</evidence>
<dbReference type="RefSeq" id="XP_016615320.1">
    <property type="nucleotide sequence ID" value="XM_016768413.1"/>
</dbReference>